<keyword evidence="2" id="KW-0812">Transmembrane</keyword>
<evidence type="ECO:0000256" key="2">
    <source>
        <dbReference type="SAM" id="Phobius"/>
    </source>
</evidence>
<feature type="compositionally biased region" description="Low complexity" evidence="1">
    <location>
        <begin position="44"/>
        <end position="58"/>
    </location>
</feature>
<name>A0ABT4U8I8_9ACTN</name>
<organism evidence="3 4">
    <name type="scientific">Nocardiopsis endophytica</name>
    <dbReference type="NCBI Taxonomy" id="3018445"/>
    <lineage>
        <taxon>Bacteria</taxon>
        <taxon>Bacillati</taxon>
        <taxon>Actinomycetota</taxon>
        <taxon>Actinomycetes</taxon>
        <taxon>Streptosporangiales</taxon>
        <taxon>Nocardiopsidaceae</taxon>
        <taxon>Nocardiopsis</taxon>
    </lineage>
</organism>
<keyword evidence="4" id="KW-1185">Reference proteome</keyword>
<feature type="transmembrane region" description="Helical" evidence="2">
    <location>
        <begin position="15"/>
        <end position="40"/>
    </location>
</feature>
<evidence type="ECO:0000313" key="3">
    <source>
        <dbReference type="EMBL" id="MDA2812652.1"/>
    </source>
</evidence>
<proteinExistence type="predicted"/>
<accession>A0ABT4U8I8</accession>
<sequence>MQPPPASRPSGAGRWVALGAGLFMLALVVVTGVVVVTAVAKGGEAAASGGDAAEAGNEAGAGAGTEGGSDGGQDGSAGGAADGATDGDDGLASEPGGQSASDPHEGVAAYTGPDTPTQVAVGPGPHRLPADACAAVGPQTLEGLGMGEEPTRSESSEGTAPSRSCMWQQLADDGSFHVVRVRYESADTPELAAAVYDAAAEEQTGILGEVVRQEEPGIGDESTVVLVDNGKGAYQGLVFVRLGNTVVTVEREIQPQAGGTGAPTLAWGPTSQLMPELGRQALNNLA</sequence>
<evidence type="ECO:0000256" key="1">
    <source>
        <dbReference type="SAM" id="MobiDB-lite"/>
    </source>
</evidence>
<gene>
    <name evidence="3" type="ORF">O4J56_18555</name>
</gene>
<dbReference type="EMBL" id="JAQFWQ010000055">
    <property type="protein sequence ID" value="MDA2812652.1"/>
    <property type="molecule type" value="Genomic_DNA"/>
</dbReference>
<evidence type="ECO:0008006" key="5">
    <source>
        <dbReference type="Google" id="ProtNLM"/>
    </source>
</evidence>
<comment type="caution">
    <text evidence="3">The sequence shown here is derived from an EMBL/GenBank/DDBJ whole genome shotgun (WGS) entry which is preliminary data.</text>
</comment>
<dbReference type="RefSeq" id="WP_270687269.1">
    <property type="nucleotide sequence ID" value="NZ_JAQFWQ010000055.1"/>
</dbReference>
<feature type="compositionally biased region" description="Gly residues" evidence="1">
    <location>
        <begin position="59"/>
        <end position="81"/>
    </location>
</feature>
<keyword evidence="2" id="KW-1133">Transmembrane helix</keyword>
<protein>
    <recommendedName>
        <fullName evidence="5">DUF3558 domain-containing protein</fullName>
    </recommendedName>
</protein>
<keyword evidence="2" id="KW-0472">Membrane</keyword>
<evidence type="ECO:0000313" key="4">
    <source>
        <dbReference type="Proteomes" id="UP001527866"/>
    </source>
</evidence>
<dbReference type="Proteomes" id="UP001527866">
    <property type="component" value="Unassembled WGS sequence"/>
</dbReference>
<feature type="region of interest" description="Disordered" evidence="1">
    <location>
        <begin position="44"/>
        <end position="163"/>
    </location>
</feature>
<reference evidence="3 4" key="1">
    <citation type="submission" date="2023-01" db="EMBL/GenBank/DDBJ databases">
        <title>Draft genome sequence of Nocardiopsis sp. RSe5-2 isolated from halophytes.</title>
        <authorList>
            <person name="Duangmal K."/>
            <person name="Chantavorakit T."/>
        </authorList>
    </citation>
    <scope>NUCLEOTIDE SEQUENCE [LARGE SCALE GENOMIC DNA]</scope>
    <source>
        <strain evidence="3 4">RSe5-2</strain>
    </source>
</reference>